<dbReference type="VEuPathDB" id="FungiDB:PAAG_12607"/>
<gene>
    <name evidence="2" type="ORF">PAAG_12607</name>
</gene>
<sequence length="356" mass="41089">MVAQDWEDNPLALRGEKESDSGDACFSADEGNETGCSSVSGDDLQARLRELYGGGGLDEPDDVGALLLNDEEHPPEHYLAEEADLEPSCLRQRRYSPRTQEKLDWIKEHWEQYCKFVHRDPIQAYHDITIQSLKGFLSWVCDRRRGKNGRRRGIKRLSSFHTFWKWYMLVYEVEVGKRINEMIIAQSQDLLNLIADEKHLSREKREKATMYVQDLAEFCCVLLATTEMLYLIGWLRIQLILFSHLAGYTGNRPEALLQLRYRHLNPTLVQDLESKHPHLVIEFTAEFTKGFLGMKDANTFPLPEIIYDPTLVLSPHVLLLGMLFHINAYKSPSIDCPQNLYNLNVLKGLNEQQLPL</sequence>
<dbReference type="OrthoDB" id="4205762at2759"/>
<dbReference type="STRING" id="502779.A0A0A2VIJ6"/>
<reference evidence="2 3" key="1">
    <citation type="journal article" date="2011" name="PLoS Genet.">
        <title>Comparative genomic analysis of human fungal pathogens causing paracoccidioidomycosis.</title>
        <authorList>
            <person name="Desjardins C.A."/>
            <person name="Champion M.D."/>
            <person name="Holder J.W."/>
            <person name="Muszewska A."/>
            <person name="Goldberg J."/>
            <person name="Bailao A.M."/>
            <person name="Brigido M.M."/>
            <person name="Ferreira M.E."/>
            <person name="Garcia A.M."/>
            <person name="Grynberg M."/>
            <person name="Gujja S."/>
            <person name="Heiman D.I."/>
            <person name="Henn M.R."/>
            <person name="Kodira C.D."/>
            <person name="Leon-Narvaez H."/>
            <person name="Longo L.V."/>
            <person name="Ma L.J."/>
            <person name="Malavazi I."/>
            <person name="Matsuo A.L."/>
            <person name="Morais F.V."/>
            <person name="Pereira M."/>
            <person name="Rodriguez-Brito S."/>
            <person name="Sakthikumar S."/>
            <person name="Salem-Izacc S.M."/>
            <person name="Sykes S.M."/>
            <person name="Teixeira M.M."/>
            <person name="Vallejo M.C."/>
            <person name="Walter M.E."/>
            <person name="Yandava C."/>
            <person name="Young S."/>
            <person name="Zeng Q."/>
            <person name="Zucker J."/>
            <person name="Felipe M.S."/>
            <person name="Goldman G.H."/>
            <person name="Haas B.J."/>
            <person name="McEwen J.G."/>
            <person name="Nino-Vega G."/>
            <person name="Puccia R."/>
            <person name="San-Blas G."/>
            <person name="Soares C.M."/>
            <person name="Birren B.W."/>
            <person name="Cuomo C.A."/>
        </authorList>
    </citation>
    <scope>NUCLEOTIDE SEQUENCE [LARGE SCALE GENOMIC DNA]</scope>
    <source>
        <strain evidence="3">ATCC MYA-826 / Pb01</strain>
    </source>
</reference>
<evidence type="ECO:0000313" key="3">
    <source>
        <dbReference type="Proteomes" id="UP000002059"/>
    </source>
</evidence>
<organism evidence="2 3">
    <name type="scientific">Paracoccidioides lutzii (strain ATCC MYA-826 / Pb01)</name>
    <name type="common">Paracoccidioides brasiliensis</name>
    <dbReference type="NCBI Taxonomy" id="502779"/>
    <lineage>
        <taxon>Eukaryota</taxon>
        <taxon>Fungi</taxon>
        <taxon>Dikarya</taxon>
        <taxon>Ascomycota</taxon>
        <taxon>Pezizomycotina</taxon>
        <taxon>Eurotiomycetes</taxon>
        <taxon>Eurotiomycetidae</taxon>
        <taxon>Onygenales</taxon>
        <taxon>Ajellomycetaceae</taxon>
        <taxon>Paracoccidioides</taxon>
    </lineage>
</organism>
<dbReference type="GeneID" id="9092666"/>
<dbReference type="PANTHER" id="PTHR37535:SF2">
    <property type="entry name" value="FINGER DOMAIN PROTEIN, PUTATIVE (AFU_ORTHOLOGUE AFUA_6G09300)-RELATED"/>
    <property type="match status" value="1"/>
</dbReference>
<dbReference type="InterPro" id="IPR021842">
    <property type="entry name" value="DUF3435"/>
</dbReference>
<accession>A0A0A2VIJ6</accession>
<dbReference type="eggNOG" id="ENOG502QW3K">
    <property type="taxonomic scope" value="Eukaryota"/>
</dbReference>
<dbReference type="AlphaFoldDB" id="A0A0A2VIJ6"/>
<dbReference type="RefSeq" id="XP_002789471.2">
    <property type="nucleotide sequence ID" value="XM_002789425.2"/>
</dbReference>
<evidence type="ECO:0000313" key="2">
    <source>
        <dbReference type="EMBL" id="KGQ00729.1"/>
    </source>
</evidence>
<protein>
    <recommendedName>
        <fullName evidence="4">C2H2 finger domain-containing protein</fullName>
    </recommendedName>
</protein>
<evidence type="ECO:0000256" key="1">
    <source>
        <dbReference type="SAM" id="MobiDB-lite"/>
    </source>
</evidence>
<name>A0A0A2VIJ6_PARBA</name>
<keyword evidence="3" id="KW-1185">Reference proteome</keyword>
<feature type="region of interest" description="Disordered" evidence="1">
    <location>
        <begin position="1"/>
        <end position="39"/>
    </location>
</feature>
<dbReference type="EMBL" id="KN294032">
    <property type="protein sequence ID" value="KGQ00729.1"/>
    <property type="molecule type" value="Genomic_DNA"/>
</dbReference>
<dbReference type="Pfam" id="PF11917">
    <property type="entry name" value="DUF3435"/>
    <property type="match status" value="1"/>
</dbReference>
<dbReference type="HOGENOM" id="CLU_015282_3_1_1"/>
<evidence type="ECO:0008006" key="4">
    <source>
        <dbReference type="Google" id="ProtNLM"/>
    </source>
</evidence>
<dbReference type="PANTHER" id="PTHR37535">
    <property type="entry name" value="FLUG DOMAIN PROTEIN"/>
    <property type="match status" value="1"/>
</dbReference>
<dbReference type="KEGG" id="pbl:PAAG_12607"/>
<dbReference type="OMA" id="WISFCER"/>
<dbReference type="Proteomes" id="UP000002059">
    <property type="component" value="Partially assembled WGS sequence"/>
</dbReference>
<proteinExistence type="predicted"/>